<dbReference type="KEGG" id="bco:Bcell_4277"/>
<dbReference type="HOGENOM" id="CLU_1912822_0_0_9"/>
<dbReference type="Proteomes" id="UP000001401">
    <property type="component" value="Chromosome"/>
</dbReference>
<dbReference type="EMBL" id="CP002394">
    <property type="protein sequence ID" value="ADU32504.1"/>
    <property type="molecule type" value="Genomic_DNA"/>
</dbReference>
<evidence type="ECO:0000313" key="1">
    <source>
        <dbReference type="EMBL" id="ADU32504.1"/>
    </source>
</evidence>
<gene>
    <name evidence="1" type="ordered locus">Bcell_4277</name>
</gene>
<protein>
    <submittedName>
        <fullName evidence="1">Uncharacterized protein</fullName>
    </submittedName>
</protein>
<dbReference type="RefSeq" id="WP_013490830.1">
    <property type="nucleotide sequence ID" value="NC_014829.1"/>
</dbReference>
<sequence length="132" mass="14909">MTAAQFDFFDYGKNKTTRESPFPTINISKAGRINLNKKFVNTLMKDNNFIQLGYNAKTKQIAIKLCKTNNDEKALKINQTSKGNATYTSAISFFKFNKIDLDSVHGTYEVTAEKELIVAKLEKEEDLLATAK</sequence>
<name>E6TZT8_EVAC2</name>
<dbReference type="AlphaFoldDB" id="E6TZT8"/>
<evidence type="ECO:0000313" key="2">
    <source>
        <dbReference type="Proteomes" id="UP000001401"/>
    </source>
</evidence>
<keyword evidence="2" id="KW-1185">Reference proteome</keyword>
<accession>E6TZT8</accession>
<organism evidence="1 2">
    <name type="scientific">Evansella cellulosilytica (strain ATCC 21833 / DSM 2522 / FERM P-1141 / JCM 9156 / N-4)</name>
    <name type="common">Bacillus cellulosilyticus</name>
    <dbReference type="NCBI Taxonomy" id="649639"/>
    <lineage>
        <taxon>Bacteria</taxon>
        <taxon>Bacillati</taxon>
        <taxon>Bacillota</taxon>
        <taxon>Bacilli</taxon>
        <taxon>Bacillales</taxon>
        <taxon>Bacillaceae</taxon>
        <taxon>Evansella</taxon>
    </lineage>
</organism>
<proteinExistence type="predicted"/>
<reference evidence="1 2" key="1">
    <citation type="submission" date="2010-12" db="EMBL/GenBank/DDBJ databases">
        <title>Complete sequence of Bacillus cellulosilyticus DSM 2522.</title>
        <authorList>
            <consortium name="US DOE Joint Genome Institute"/>
            <person name="Lucas S."/>
            <person name="Copeland A."/>
            <person name="Lapidus A."/>
            <person name="Cheng J.-F."/>
            <person name="Bruce D."/>
            <person name="Goodwin L."/>
            <person name="Pitluck S."/>
            <person name="Chertkov O."/>
            <person name="Detter J.C."/>
            <person name="Han C."/>
            <person name="Tapia R."/>
            <person name="Land M."/>
            <person name="Hauser L."/>
            <person name="Jeffries C."/>
            <person name="Kyrpides N."/>
            <person name="Ivanova N."/>
            <person name="Mikhailova N."/>
            <person name="Brumm P."/>
            <person name="Mead D."/>
            <person name="Woyke T."/>
        </authorList>
    </citation>
    <scope>NUCLEOTIDE SEQUENCE [LARGE SCALE GENOMIC DNA]</scope>
    <source>
        <strain evidence="2">ATCC 21833 / DSM 2522 / FERM P-1141 / JCM 9156 / N-4</strain>
    </source>
</reference>